<dbReference type="Proteomes" id="UP000015103">
    <property type="component" value="Unassembled WGS sequence"/>
</dbReference>
<dbReference type="InParanoid" id="T1HIL6"/>
<accession>T1HIL6</accession>
<dbReference type="EMBL" id="ACPB03019646">
    <property type="status" value="NOT_ANNOTATED_CDS"/>
    <property type="molecule type" value="Genomic_DNA"/>
</dbReference>
<evidence type="ECO:0000313" key="2">
    <source>
        <dbReference type="Proteomes" id="UP000015103"/>
    </source>
</evidence>
<dbReference type="VEuPathDB" id="VectorBase:RPRC003889"/>
<protein>
    <submittedName>
        <fullName evidence="1">Uncharacterized protein</fullName>
    </submittedName>
</protein>
<dbReference type="AlphaFoldDB" id="T1HIL6"/>
<organism evidence="1 2">
    <name type="scientific">Rhodnius prolixus</name>
    <name type="common">Triatomid bug</name>
    <dbReference type="NCBI Taxonomy" id="13249"/>
    <lineage>
        <taxon>Eukaryota</taxon>
        <taxon>Metazoa</taxon>
        <taxon>Ecdysozoa</taxon>
        <taxon>Arthropoda</taxon>
        <taxon>Hexapoda</taxon>
        <taxon>Insecta</taxon>
        <taxon>Pterygota</taxon>
        <taxon>Neoptera</taxon>
        <taxon>Paraneoptera</taxon>
        <taxon>Hemiptera</taxon>
        <taxon>Heteroptera</taxon>
        <taxon>Panheteroptera</taxon>
        <taxon>Cimicomorpha</taxon>
        <taxon>Reduviidae</taxon>
        <taxon>Triatominae</taxon>
        <taxon>Rhodnius</taxon>
    </lineage>
</organism>
<keyword evidence="2" id="KW-1185">Reference proteome</keyword>
<name>T1HIL6_RHOPR</name>
<proteinExistence type="predicted"/>
<evidence type="ECO:0000313" key="1">
    <source>
        <dbReference type="EnsemblMetazoa" id="RPRC003889-PA"/>
    </source>
</evidence>
<reference evidence="1" key="1">
    <citation type="submission" date="2015-05" db="UniProtKB">
        <authorList>
            <consortium name="EnsemblMetazoa"/>
        </authorList>
    </citation>
    <scope>IDENTIFICATION</scope>
</reference>
<dbReference type="EnsemblMetazoa" id="RPRC003889-RA">
    <property type="protein sequence ID" value="RPRC003889-PA"/>
    <property type="gene ID" value="RPRC003889"/>
</dbReference>
<sequence>MKAAITFIVAGQILLLVYGQVQTCHGSDMDTIRHLLEEKVEEAFKVLVHPVITEVNRLNQTIIIIEKFLEKRKLNNLHPAEQKGKNLIFPNEDSCKNLTDYLPKAKSIVENAFYLCSDIGGALSGLIVDGLDCISTIDVIKAIKCLLNEINELQDIGQKYEPQVVNTIQNLKVMIVTLYDLFEECIKV</sequence>
<dbReference type="HOGENOM" id="CLU_1442755_0_0_1"/>